<dbReference type="InterPro" id="IPR000878">
    <property type="entry name" value="4pyrrol_Mease"/>
</dbReference>
<dbReference type="PROSITE" id="PS00840">
    <property type="entry name" value="SUMT_2"/>
    <property type="match status" value="1"/>
</dbReference>
<keyword evidence="6" id="KW-0949">S-adenosyl-L-methionine</keyword>
<dbReference type="InterPro" id="IPR050161">
    <property type="entry name" value="Siro_Cobalamin_biosynth"/>
</dbReference>
<dbReference type="InterPro" id="IPR003043">
    <property type="entry name" value="Uropor_MeTrfase_CS"/>
</dbReference>
<evidence type="ECO:0000256" key="6">
    <source>
        <dbReference type="ARBA" id="ARBA00022691"/>
    </source>
</evidence>
<keyword evidence="3" id="KW-0169">Cobalamin biosynthesis</keyword>
<evidence type="ECO:0000256" key="3">
    <source>
        <dbReference type="ARBA" id="ARBA00022573"/>
    </source>
</evidence>
<dbReference type="GO" id="GO:0019354">
    <property type="term" value="P:siroheme biosynthetic process"/>
    <property type="evidence" value="ECO:0007669"/>
    <property type="project" value="UniProtKB-UniPathway"/>
</dbReference>
<evidence type="ECO:0000256" key="5">
    <source>
        <dbReference type="ARBA" id="ARBA00022679"/>
    </source>
</evidence>
<dbReference type="InterPro" id="IPR001763">
    <property type="entry name" value="Rhodanese-like_dom"/>
</dbReference>
<dbReference type="Gene3D" id="3.40.1010.10">
    <property type="entry name" value="Cobalt-precorrin-4 Transmethylase, Domain 1"/>
    <property type="match status" value="1"/>
</dbReference>
<dbReference type="InterPro" id="IPR014776">
    <property type="entry name" value="4pyrrole_Mease_sub2"/>
</dbReference>
<dbReference type="STRING" id="1285242.A6A04_14600"/>
<comment type="caution">
    <text evidence="12">The sequence shown here is derived from an EMBL/GenBank/DDBJ whole genome shotgun (WGS) entry which is preliminary data.</text>
</comment>
<evidence type="ECO:0000256" key="8">
    <source>
        <dbReference type="ARBA" id="ARBA00025705"/>
    </source>
</evidence>
<evidence type="ECO:0000313" key="13">
    <source>
        <dbReference type="Proteomes" id="UP000078428"/>
    </source>
</evidence>
<dbReference type="OrthoDB" id="9815856at2"/>
<dbReference type="Proteomes" id="UP000078428">
    <property type="component" value="Unassembled WGS sequence"/>
</dbReference>
<dbReference type="NCBIfam" id="TIGR01469">
    <property type="entry name" value="cobA_cysG_Cterm"/>
    <property type="match status" value="1"/>
</dbReference>
<evidence type="ECO:0000256" key="2">
    <source>
        <dbReference type="ARBA" id="ARBA00012162"/>
    </source>
</evidence>
<dbReference type="Pfam" id="PF00590">
    <property type="entry name" value="TP_methylase"/>
    <property type="match status" value="1"/>
</dbReference>
<dbReference type="FunFam" id="3.30.950.10:FF:000001">
    <property type="entry name" value="Siroheme synthase"/>
    <property type="match status" value="1"/>
</dbReference>
<comment type="pathway">
    <text evidence="8">Porphyrin-containing compound metabolism; siroheme biosynthesis; precorrin-2 from uroporphyrinogen III: step 1/1.</text>
</comment>
<sequence>MFDLSVDLAPFEAGTVWLVGAGPGDPGLLSLLALHGLRHADHVICDALVDARIIALARPGAVVEAMGKRGGLESVPQSDITARLVELARQGVRVLRLKGGDPFVFGRGPEEALALAAAGIPFRVVPGITAGIGGLAYAGIPVTSRDTNSAVAFVTGHGADGELPDEFDWDSLARGAPVMVFYMGLKHLDRLAARLLAAGRRPDEPVAVVCRAATPDQTVLESRLGSVAADVAAAGLKPPAVVVLGGVVALRDRLDWWIPS</sequence>
<keyword evidence="13" id="KW-1185">Reference proteome</keyword>
<keyword evidence="7" id="KW-0627">Porphyrin biosynthesis</keyword>
<dbReference type="FunFam" id="3.40.1010.10:FF:000001">
    <property type="entry name" value="Siroheme synthase"/>
    <property type="match status" value="1"/>
</dbReference>
<dbReference type="GO" id="GO:0004851">
    <property type="term" value="F:uroporphyrin-III C-methyltransferase activity"/>
    <property type="evidence" value="ECO:0007669"/>
    <property type="project" value="UniProtKB-EC"/>
</dbReference>
<dbReference type="GO" id="GO:0032259">
    <property type="term" value="P:methylation"/>
    <property type="evidence" value="ECO:0007669"/>
    <property type="project" value="UniProtKB-KW"/>
</dbReference>
<dbReference type="PROSITE" id="PS50206">
    <property type="entry name" value="RHODANESE_3"/>
    <property type="match status" value="1"/>
</dbReference>
<gene>
    <name evidence="12" type="ORF">A6A04_14600</name>
</gene>
<accession>A0A178MVU2</accession>
<dbReference type="EC" id="2.1.1.107" evidence="2"/>
<dbReference type="InterPro" id="IPR035996">
    <property type="entry name" value="4pyrrol_Methylase_sf"/>
</dbReference>
<dbReference type="EMBL" id="LWQT01000040">
    <property type="protein sequence ID" value="OAN53179.1"/>
    <property type="molecule type" value="Genomic_DNA"/>
</dbReference>
<reference evidence="12 13" key="1">
    <citation type="submission" date="2016-04" db="EMBL/GenBank/DDBJ databases">
        <title>Draft genome sequence of freshwater magnetotactic bacteria Magnetospirillum marisnigri SP-1 and Magnetospirillum moscoviense BB-1.</title>
        <authorList>
            <person name="Koziaeva V."/>
            <person name="Dziuba M.V."/>
            <person name="Ivanov T.M."/>
            <person name="Kuznetsov B."/>
            <person name="Grouzdev D.S."/>
        </authorList>
    </citation>
    <scope>NUCLEOTIDE SEQUENCE [LARGE SCALE GENOMIC DNA]</scope>
    <source>
        <strain evidence="12 13">SP-1</strain>
    </source>
</reference>
<dbReference type="CDD" id="cd11642">
    <property type="entry name" value="SUMT"/>
    <property type="match status" value="1"/>
</dbReference>
<dbReference type="AlphaFoldDB" id="A0A178MVU2"/>
<evidence type="ECO:0000256" key="9">
    <source>
        <dbReference type="ARBA" id="ARBA00060548"/>
    </source>
</evidence>
<dbReference type="RefSeq" id="WP_068490358.1">
    <property type="nucleotide sequence ID" value="NZ_LWQT01000040.1"/>
</dbReference>
<keyword evidence="4 10" id="KW-0489">Methyltransferase</keyword>
<evidence type="ECO:0000256" key="1">
    <source>
        <dbReference type="ARBA" id="ARBA00005879"/>
    </source>
</evidence>
<comment type="similarity">
    <text evidence="1 10">Belongs to the precorrin methyltransferase family.</text>
</comment>
<organism evidence="12 13">
    <name type="scientific">Paramagnetospirillum marisnigri</name>
    <dbReference type="NCBI Taxonomy" id="1285242"/>
    <lineage>
        <taxon>Bacteria</taxon>
        <taxon>Pseudomonadati</taxon>
        <taxon>Pseudomonadota</taxon>
        <taxon>Alphaproteobacteria</taxon>
        <taxon>Rhodospirillales</taxon>
        <taxon>Magnetospirillaceae</taxon>
        <taxon>Paramagnetospirillum</taxon>
    </lineage>
</organism>
<dbReference type="UniPathway" id="UPA00262">
    <property type="reaction ID" value="UER00211"/>
</dbReference>
<dbReference type="GO" id="GO:0009236">
    <property type="term" value="P:cobalamin biosynthetic process"/>
    <property type="evidence" value="ECO:0007669"/>
    <property type="project" value="UniProtKB-KW"/>
</dbReference>
<dbReference type="NCBIfam" id="NF004790">
    <property type="entry name" value="PRK06136.1"/>
    <property type="match status" value="1"/>
</dbReference>
<evidence type="ECO:0000313" key="12">
    <source>
        <dbReference type="EMBL" id="OAN53179.1"/>
    </source>
</evidence>
<evidence type="ECO:0000256" key="10">
    <source>
        <dbReference type="RuleBase" id="RU003960"/>
    </source>
</evidence>
<proteinExistence type="inferred from homology"/>
<comment type="pathway">
    <text evidence="9">Cofactor biosynthesis; adenosylcobalamin biosynthesis; precorrin-2 from uroporphyrinogen III: step 1/1.</text>
</comment>
<dbReference type="SUPFAM" id="SSF53790">
    <property type="entry name" value="Tetrapyrrole methylase"/>
    <property type="match status" value="1"/>
</dbReference>
<dbReference type="InterPro" id="IPR006366">
    <property type="entry name" value="CobA/CysG_C"/>
</dbReference>
<protein>
    <recommendedName>
        <fullName evidence="2">uroporphyrinogen-III C-methyltransferase</fullName>
        <ecNumber evidence="2">2.1.1.107</ecNumber>
    </recommendedName>
</protein>
<keyword evidence="5 10" id="KW-0808">Transferase</keyword>
<evidence type="ECO:0000259" key="11">
    <source>
        <dbReference type="PROSITE" id="PS50206"/>
    </source>
</evidence>
<evidence type="ECO:0000256" key="4">
    <source>
        <dbReference type="ARBA" id="ARBA00022603"/>
    </source>
</evidence>
<evidence type="ECO:0000256" key="7">
    <source>
        <dbReference type="ARBA" id="ARBA00023244"/>
    </source>
</evidence>
<dbReference type="InterPro" id="IPR014777">
    <property type="entry name" value="4pyrrole_Mease_sub1"/>
</dbReference>
<feature type="domain" description="Rhodanese" evidence="11">
    <location>
        <begin position="167"/>
        <end position="259"/>
    </location>
</feature>
<name>A0A178MVU2_9PROT</name>
<dbReference type="PANTHER" id="PTHR45790:SF3">
    <property type="entry name" value="S-ADENOSYL-L-METHIONINE-DEPENDENT UROPORPHYRINOGEN III METHYLTRANSFERASE, CHLOROPLASTIC"/>
    <property type="match status" value="1"/>
</dbReference>
<dbReference type="PANTHER" id="PTHR45790">
    <property type="entry name" value="SIROHEME SYNTHASE-RELATED"/>
    <property type="match status" value="1"/>
</dbReference>
<dbReference type="Gene3D" id="3.30.950.10">
    <property type="entry name" value="Methyltransferase, Cobalt-precorrin-4 Transmethylase, Domain 2"/>
    <property type="match status" value="1"/>
</dbReference>